<feature type="compositionally biased region" description="Low complexity" evidence="1">
    <location>
        <begin position="93"/>
        <end position="107"/>
    </location>
</feature>
<comment type="caution">
    <text evidence="2">The sequence shown here is derived from an EMBL/GenBank/DDBJ whole genome shotgun (WGS) entry which is preliminary data.</text>
</comment>
<reference evidence="2" key="1">
    <citation type="submission" date="2016-06" db="EMBL/GenBank/DDBJ databases">
        <title>Draft Genome sequence of the fungus Inonotus baumii.</title>
        <authorList>
            <person name="Zhu H."/>
            <person name="Lin W."/>
        </authorList>
    </citation>
    <scope>NUCLEOTIDE SEQUENCE</scope>
    <source>
        <strain evidence="2">821</strain>
    </source>
</reference>
<feature type="compositionally biased region" description="Pro residues" evidence="1">
    <location>
        <begin position="141"/>
        <end position="154"/>
    </location>
</feature>
<feature type="compositionally biased region" description="Basic residues" evidence="1">
    <location>
        <begin position="9"/>
        <end position="21"/>
    </location>
</feature>
<accession>A0A9Q5HRX0</accession>
<dbReference type="AlphaFoldDB" id="A0A9Q5HRX0"/>
<feature type="compositionally biased region" description="Basic and acidic residues" evidence="1">
    <location>
        <begin position="81"/>
        <end position="90"/>
    </location>
</feature>
<feature type="region of interest" description="Disordered" evidence="1">
    <location>
        <begin position="1"/>
        <end position="214"/>
    </location>
</feature>
<evidence type="ECO:0000313" key="2">
    <source>
        <dbReference type="EMBL" id="OCB84868.1"/>
    </source>
</evidence>
<evidence type="ECO:0000313" key="3">
    <source>
        <dbReference type="Proteomes" id="UP000757232"/>
    </source>
</evidence>
<feature type="compositionally biased region" description="Basic residues" evidence="1">
    <location>
        <begin position="193"/>
        <end position="205"/>
    </location>
</feature>
<name>A0A9Q5HRX0_SANBA</name>
<dbReference type="OrthoDB" id="3267892at2759"/>
<organism evidence="2 3">
    <name type="scientific">Sanghuangporus baumii</name>
    <name type="common">Phellinus baumii</name>
    <dbReference type="NCBI Taxonomy" id="108892"/>
    <lineage>
        <taxon>Eukaryota</taxon>
        <taxon>Fungi</taxon>
        <taxon>Dikarya</taxon>
        <taxon>Basidiomycota</taxon>
        <taxon>Agaricomycotina</taxon>
        <taxon>Agaricomycetes</taxon>
        <taxon>Hymenochaetales</taxon>
        <taxon>Hymenochaetaceae</taxon>
        <taxon>Sanghuangporus</taxon>
    </lineage>
</organism>
<dbReference type="EMBL" id="LNZH02000213">
    <property type="protein sequence ID" value="OCB84868.1"/>
    <property type="molecule type" value="Genomic_DNA"/>
</dbReference>
<sequence>MSSALFGSHLHRPPPVKRRRTATGVLAGDFDPRPPRDVLTSLLNGVGPYKLVEGDDDVRRAKRQERKQRERERKKVKKLQTQKDKVDGKRRQSSAGASMGSAGPSAATLVNGSGAPAVNSSTSSFWRTRGPVIPATRSVSPTPPPELSSPPTPGPSISSTMSYGSSKRPRTPEDGASLLDHDFQSTTPSVQPKPRKKRIAARKGWKGWVEGSPPPSNKLINLDDAPVMVERRLRSGKNFDAISVGKDTWVNPGMWILNRRHYLF</sequence>
<keyword evidence="3" id="KW-1185">Reference proteome</keyword>
<proteinExistence type="predicted"/>
<gene>
    <name evidence="2" type="ORF">A7U60_g8089</name>
</gene>
<evidence type="ECO:0000256" key="1">
    <source>
        <dbReference type="SAM" id="MobiDB-lite"/>
    </source>
</evidence>
<protein>
    <submittedName>
        <fullName evidence="2">Uncharacterized protein</fullName>
    </submittedName>
</protein>
<dbReference type="Proteomes" id="UP000757232">
    <property type="component" value="Unassembled WGS sequence"/>
</dbReference>